<organism evidence="2 3">
    <name type="scientific">Streptomyces alboflavus</name>
    <dbReference type="NCBI Taxonomy" id="67267"/>
    <lineage>
        <taxon>Bacteria</taxon>
        <taxon>Bacillati</taxon>
        <taxon>Actinomycetota</taxon>
        <taxon>Actinomycetes</taxon>
        <taxon>Kitasatosporales</taxon>
        <taxon>Streptomycetaceae</taxon>
        <taxon>Streptomyces</taxon>
    </lineage>
</organism>
<proteinExistence type="predicted"/>
<evidence type="ECO:0000313" key="3">
    <source>
        <dbReference type="Proteomes" id="UP000195880"/>
    </source>
</evidence>
<name>A0A1Z1WRJ8_9ACTN</name>
<sequence>MAVLAVVAMVLLRQVRTGFEEGAAGEGPEAAEAAETSGGASEAKVAVGEGR</sequence>
<keyword evidence="3" id="KW-1185">Reference proteome</keyword>
<dbReference type="Proteomes" id="UP000195880">
    <property type="component" value="Chromosome"/>
</dbReference>
<evidence type="ECO:0000313" key="2">
    <source>
        <dbReference type="EMBL" id="ARX89058.1"/>
    </source>
</evidence>
<protein>
    <submittedName>
        <fullName evidence="2">Uncharacterized protein</fullName>
    </submittedName>
</protein>
<reference evidence="2 3" key="1">
    <citation type="submission" date="2017-05" db="EMBL/GenBank/DDBJ databases">
        <title>Streptomyces alboflavus Genome sequencing and assembly.</title>
        <authorList>
            <person name="Wang Y."/>
            <person name="Du B."/>
            <person name="Ding Y."/>
            <person name="Liu H."/>
            <person name="Hou Q."/>
            <person name="Liu K."/>
            <person name="Wang C."/>
            <person name="Yao L."/>
        </authorList>
    </citation>
    <scope>NUCLEOTIDE SEQUENCE [LARGE SCALE GENOMIC DNA]</scope>
    <source>
        <strain evidence="2 3">MDJK44</strain>
    </source>
</reference>
<dbReference type="AlphaFoldDB" id="A0A1Z1WRJ8"/>
<evidence type="ECO:0000256" key="1">
    <source>
        <dbReference type="SAM" id="MobiDB-lite"/>
    </source>
</evidence>
<dbReference type="EMBL" id="CP021748">
    <property type="protein sequence ID" value="ARX89058.1"/>
    <property type="molecule type" value="Genomic_DNA"/>
</dbReference>
<accession>A0A1Z1WRJ8</accession>
<gene>
    <name evidence="2" type="ORF">SMD44_08545</name>
</gene>
<feature type="region of interest" description="Disordered" evidence="1">
    <location>
        <begin position="21"/>
        <end position="51"/>
    </location>
</feature>
<dbReference type="KEGG" id="salf:SMD44_08545"/>
<feature type="compositionally biased region" description="Low complexity" evidence="1">
    <location>
        <begin position="21"/>
        <end position="43"/>
    </location>
</feature>